<dbReference type="GO" id="GO:0005524">
    <property type="term" value="F:ATP binding"/>
    <property type="evidence" value="ECO:0007669"/>
    <property type="project" value="UniProtKB-UniRule"/>
</dbReference>
<comment type="catalytic activity">
    <reaction evidence="10">
        <text>D-glycero-beta-D-manno-heptose 1-phosphate + ATP + H(+) = ADP-D-glycero-beta-D-manno-heptose + diphosphate</text>
        <dbReference type="Rhea" id="RHEA:27465"/>
        <dbReference type="ChEBI" id="CHEBI:15378"/>
        <dbReference type="ChEBI" id="CHEBI:30616"/>
        <dbReference type="ChEBI" id="CHEBI:33019"/>
        <dbReference type="ChEBI" id="CHEBI:59967"/>
        <dbReference type="ChEBI" id="CHEBI:61593"/>
        <dbReference type="EC" id="2.7.7.70"/>
    </reaction>
</comment>
<keyword evidence="7 10" id="KW-0067">ATP-binding</keyword>
<accession>A0A1H8I6M0</accession>
<keyword evidence="6 10" id="KW-0418">Kinase</keyword>
<dbReference type="CDD" id="cd01172">
    <property type="entry name" value="RfaE_like"/>
    <property type="match status" value="1"/>
</dbReference>
<comment type="subunit">
    <text evidence="10">Homodimer.</text>
</comment>
<dbReference type="EC" id="2.7.7.70" evidence="10"/>
<dbReference type="GO" id="GO:0005829">
    <property type="term" value="C:cytosol"/>
    <property type="evidence" value="ECO:0007669"/>
    <property type="project" value="TreeGrafter"/>
</dbReference>
<keyword evidence="9 10" id="KW-0119">Carbohydrate metabolism</keyword>
<feature type="binding site" evidence="10">
    <location>
        <begin position="201"/>
        <end position="204"/>
    </location>
    <ligand>
        <name>ATP</name>
        <dbReference type="ChEBI" id="CHEBI:30616"/>
    </ligand>
</feature>
<dbReference type="GO" id="GO:0033785">
    <property type="term" value="F:heptose 7-phosphate kinase activity"/>
    <property type="evidence" value="ECO:0007669"/>
    <property type="project" value="UniProtKB-UniRule"/>
</dbReference>
<evidence type="ECO:0000256" key="2">
    <source>
        <dbReference type="ARBA" id="ARBA00003753"/>
    </source>
</evidence>
<comment type="function">
    <text evidence="2 10">Catalyzes the ADP transfer from ATP to D-glycero-beta-D-manno-heptose 1-phosphate, yielding ADP-D-glycero-beta-D-manno-heptose.</text>
</comment>
<dbReference type="STRING" id="1166340.SAMN05192583_3223"/>
<dbReference type="UniPathway" id="UPA00356">
    <property type="reaction ID" value="UER00437"/>
</dbReference>
<comment type="function">
    <text evidence="1 10">Catalyzes the phosphorylation of D-glycero-D-manno-heptose 7-phosphate at the C-1 position to selectively form D-glycero-beta-D-manno-heptose-1,7-bisphosphate.</text>
</comment>
<proteinExistence type="inferred from homology"/>
<evidence type="ECO:0000256" key="10">
    <source>
        <dbReference type="HAMAP-Rule" id="MF_01603"/>
    </source>
</evidence>
<dbReference type="EMBL" id="FOCF01000009">
    <property type="protein sequence ID" value="SEN63984.1"/>
    <property type="molecule type" value="Genomic_DNA"/>
</dbReference>
<evidence type="ECO:0000256" key="9">
    <source>
        <dbReference type="ARBA" id="ARBA00023277"/>
    </source>
</evidence>
<organism evidence="13 14">
    <name type="scientific">Sphingomonas gellani</name>
    <dbReference type="NCBI Taxonomy" id="1166340"/>
    <lineage>
        <taxon>Bacteria</taxon>
        <taxon>Pseudomonadati</taxon>
        <taxon>Pseudomonadota</taxon>
        <taxon>Alphaproteobacteria</taxon>
        <taxon>Sphingomonadales</taxon>
        <taxon>Sphingomonadaceae</taxon>
        <taxon>Sphingomonas</taxon>
    </lineage>
</organism>
<keyword evidence="3 10" id="KW-0808">Transferase</keyword>
<dbReference type="AlphaFoldDB" id="A0A1H8I6M0"/>
<keyword evidence="14" id="KW-1185">Reference proteome</keyword>
<keyword evidence="5 10" id="KW-0547">Nucleotide-binding</keyword>
<dbReference type="SUPFAM" id="SSF53613">
    <property type="entry name" value="Ribokinase-like"/>
    <property type="match status" value="1"/>
</dbReference>
<dbReference type="Gene3D" id="3.40.1190.20">
    <property type="match status" value="1"/>
</dbReference>
<evidence type="ECO:0000256" key="5">
    <source>
        <dbReference type="ARBA" id="ARBA00022741"/>
    </source>
</evidence>
<evidence type="ECO:0000256" key="4">
    <source>
        <dbReference type="ARBA" id="ARBA00022695"/>
    </source>
</evidence>
<dbReference type="PANTHER" id="PTHR46969:SF1">
    <property type="entry name" value="BIFUNCTIONAL PROTEIN HLDE"/>
    <property type="match status" value="1"/>
</dbReference>
<comment type="pathway">
    <text evidence="10">Nucleotide-sugar biosynthesis; ADP-L-glycero-beta-D-manno-heptose biosynthesis; ADP-L-glycero-beta-D-manno-heptose from D-glycero-beta-D-manno-heptose 7-phosphate: step 1/4.</text>
</comment>
<evidence type="ECO:0000313" key="14">
    <source>
        <dbReference type="Proteomes" id="UP000199206"/>
    </source>
</evidence>
<dbReference type="Proteomes" id="UP000199206">
    <property type="component" value="Unassembled WGS sequence"/>
</dbReference>
<dbReference type="InterPro" id="IPR023030">
    <property type="entry name" value="Bifunc_HldE"/>
</dbReference>
<sequence>MEHYLDRLTHRRVALIGDLMLDCYISGDVRRISPEAPVPVLQVSGQRSVAGGTANVATNLAALGLQVNVVGVVGDDDARQELVTLLATGGDIDCSSIVTIPGRRTIKKLRIIGAHQQIVRVDQEDTDLLAAEHEAAIIAAARTAIDACDVVVISDYGKGVCSDAVLSAVLAHARLRWKTVLIDPKRTDFSAYRGASIITPNRKELFEATRLPCETDAEARIAAERAQEACGAAILLTRSEKGMSLFPLDGAPLHLPTVAQDVFDVSGAGDTVIAVVAAAVAADIPLADAIRMANHAAGIVVSKLGTACVTRDELAASLAAENASPSVNDGRLLDWNDLVAQRWAWAREKLVVGFANGCFDLLHPGHVSLLRQAAACCDRLVVALNSDASVRRLKGPSRPVQDEGARALVMGAIRGVSAVTLFDQDTPLELITALKPDVIVKGADYTEDQVVGGDVVRARGGRVMLARLEAGHSTSRLVAVANRS</sequence>
<evidence type="ECO:0000256" key="3">
    <source>
        <dbReference type="ARBA" id="ARBA00022679"/>
    </source>
</evidence>
<dbReference type="NCBIfam" id="TIGR02198">
    <property type="entry name" value="rfaE_dom_I"/>
    <property type="match status" value="1"/>
</dbReference>
<dbReference type="InterPro" id="IPR011611">
    <property type="entry name" value="PfkB_dom"/>
</dbReference>
<evidence type="ECO:0000256" key="8">
    <source>
        <dbReference type="ARBA" id="ARBA00023268"/>
    </source>
</evidence>
<dbReference type="SUPFAM" id="SSF52374">
    <property type="entry name" value="Nucleotidylyl transferase"/>
    <property type="match status" value="1"/>
</dbReference>
<dbReference type="InterPro" id="IPR014729">
    <property type="entry name" value="Rossmann-like_a/b/a_fold"/>
</dbReference>
<evidence type="ECO:0000256" key="6">
    <source>
        <dbReference type="ARBA" id="ARBA00022777"/>
    </source>
</evidence>
<dbReference type="Gene3D" id="3.40.50.620">
    <property type="entry name" value="HUPs"/>
    <property type="match status" value="1"/>
</dbReference>
<evidence type="ECO:0000256" key="7">
    <source>
        <dbReference type="ARBA" id="ARBA00022840"/>
    </source>
</evidence>
<comment type="catalytic activity">
    <reaction evidence="10">
        <text>D-glycero-beta-D-manno-heptose 7-phosphate + ATP = D-glycero-beta-D-manno-heptose 1,7-bisphosphate + ADP + H(+)</text>
        <dbReference type="Rhea" id="RHEA:27473"/>
        <dbReference type="ChEBI" id="CHEBI:15378"/>
        <dbReference type="ChEBI" id="CHEBI:30616"/>
        <dbReference type="ChEBI" id="CHEBI:60204"/>
        <dbReference type="ChEBI" id="CHEBI:60208"/>
        <dbReference type="ChEBI" id="CHEBI:456216"/>
        <dbReference type="EC" id="2.7.1.167"/>
    </reaction>
</comment>
<feature type="active site" evidence="10">
    <location>
        <position position="270"/>
    </location>
</feature>
<comment type="similarity">
    <text evidence="10">In the N-terminal section; belongs to the carbohydrate kinase PfkB family.</text>
</comment>
<dbReference type="RefSeq" id="WP_093666737.1">
    <property type="nucleotide sequence ID" value="NZ_FOCF01000009.1"/>
</dbReference>
<dbReference type="Pfam" id="PF01467">
    <property type="entry name" value="CTP_transf_like"/>
    <property type="match status" value="1"/>
</dbReference>
<evidence type="ECO:0000256" key="1">
    <source>
        <dbReference type="ARBA" id="ARBA00002319"/>
    </source>
</evidence>
<dbReference type="GO" id="GO:0016773">
    <property type="term" value="F:phosphotransferase activity, alcohol group as acceptor"/>
    <property type="evidence" value="ECO:0007669"/>
    <property type="project" value="InterPro"/>
</dbReference>
<dbReference type="GO" id="GO:0097171">
    <property type="term" value="P:ADP-L-glycero-beta-D-manno-heptose biosynthetic process"/>
    <property type="evidence" value="ECO:0007669"/>
    <property type="project" value="UniProtKB-UniPathway"/>
</dbReference>
<dbReference type="InterPro" id="IPR011913">
    <property type="entry name" value="RfaE_dom_I"/>
</dbReference>
<comment type="similarity">
    <text evidence="10">In the C-terminal section; belongs to the cytidylyltransferase family.</text>
</comment>
<feature type="domain" description="Cytidyltransferase-like" evidence="12">
    <location>
        <begin position="355"/>
        <end position="448"/>
    </location>
</feature>
<evidence type="ECO:0000259" key="12">
    <source>
        <dbReference type="Pfam" id="PF01467"/>
    </source>
</evidence>
<keyword evidence="4 10" id="KW-0548">Nucleotidyltransferase</keyword>
<dbReference type="PANTHER" id="PTHR46969">
    <property type="entry name" value="BIFUNCTIONAL PROTEIN HLDE"/>
    <property type="match status" value="1"/>
</dbReference>
<feature type="region of interest" description="Ribokinase" evidence="10">
    <location>
        <begin position="1"/>
        <end position="326"/>
    </location>
</feature>
<keyword evidence="8 10" id="KW-0511">Multifunctional enzyme</keyword>
<dbReference type="NCBIfam" id="TIGR00125">
    <property type="entry name" value="cyt_tran_rel"/>
    <property type="match status" value="1"/>
</dbReference>
<protein>
    <recommendedName>
        <fullName evidence="10">Bifunctional protein HldE</fullName>
    </recommendedName>
    <domain>
        <recommendedName>
            <fullName evidence="10">D-beta-D-heptose 7-phosphate kinase</fullName>
            <ecNumber evidence="10">2.7.1.167</ecNumber>
        </recommendedName>
        <alternativeName>
            <fullName evidence="10">D-beta-D-heptose 7-phosphotransferase</fullName>
        </alternativeName>
        <alternativeName>
            <fullName evidence="10">D-glycero-beta-D-manno-heptose-7-phosphate kinase</fullName>
        </alternativeName>
    </domain>
    <domain>
        <recommendedName>
            <fullName evidence="10">D-beta-D-heptose 1-phosphate adenylyltransferase</fullName>
            <ecNumber evidence="10">2.7.7.70</ecNumber>
        </recommendedName>
        <alternativeName>
            <fullName evidence="10">D-glycero-beta-D-manno-heptose 1-phosphate adenylyltransferase</fullName>
        </alternativeName>
    </domain>
</protein>
<reference evidence="14" key="1">
    <citation type="submission" date="2016-10" db="EMBL/GenBank/DDBJ databases">
        <authorList>
            <person name="Varghese N."/>
            <person name="Submissions S."/>
        </authorList>
    </citation>
    <scope>NUCLEOTIDE SEQUENCE [LARGE SCALE GENOMIC DNA]</scope>
    <source>
        <strain evidence="14">S6-262</strain>
    </source>
</reference>
<evidence type="ECO:0000259" key="11">
    <source>
        <dbReference type="Pfam" id="PF00294"/>
    </source>
</evidence>
<gene>
    <name evidence="10" type="primary">hldE</name>
    <name evidence="13" type="ORF">SAMN05192583_3223</name>
</gene>
<dbReference type="EC" id="2.7.1.167" evidence="10"/>
<dbReference type="InterPro" id="IPR029056">
    <property type="entry name" value="Ribokinase-like"/>
</dbReference>
<dbReference type="OrthoDB" id="9802794at2"/>
<feature type="domain" description="Carbohydrate kinase PfkB" evidence="11">
    <location>
        <begin position="12"/>
        <end position="307"/>
    </location>
</feature>
<evidence type="ECO:0000313" key="13">
    <source>
        <dbReference type="EMBL" id="SEN63984.1"/>
    </source>
</evidence>
<dbReference type="InterPro" id="IPR004821">
    <property type="entry name" value="Cyt_trans-like"/>
</dbReference>
<name>A0A1H8I6M0_9SPHN</name>
<comment type="pathway">
    <text evidence="10">Nucleotide-sugar biosynthesis; ADP-L-glycero-beta-D-manno-heptose biosynthesis; ADP-L-glycero-beta-D-manno-heptose from D-glycero-beta-D-manno-heptose 7-phosphate: step 3/4.</text>
</comment>
<dbReference type="GO" id="GO:0033786">
    <property type="term" value="F:heptose-1-phosphate adenylyltransferase activity"/>
    <property type="evidence" value="ECO:0007669"/>
    <property type="project" value="UniProtKB-UniRule"/>
</dbReference>
<feature type="region of interest" description="Cytidylyltransferase" evidence="10">
    <location>
        <begin position="354"/>
        <end position="484"/>
    </location>
</feature>
<dbReference type="HAMAP" id="MF_01603">
    <property type="entry name" value="HldE"/>
    <property type="match status" value="1"/>
</dbReference>
<dbReference type="FunFam" id="3.40.1190.20:FF:000002">
    <property type="entry name" value="Bifunctional protein HldE"/>
    <property type="match status" value="1"/>
</dbReference>
<dbReference type="Pfam" id="PF00294">
    <property type="entry name" value="PfkB"/>
    <property type="match status" value="1"/>
</dbReference>